<dbReference type="AlphaFoldDB" id="A0A318KUN9"/>
<evidence type="ECO:0000256" key="1">
    <source>
        <dbReference type="ARBA" id="ARBA00006007"/>
    </source>
</evidence>
<keyword evidence="3" id="KW-1185">Reference proteome</keyword>
<dbReference type="SUPFAM" id="SSF51366">
    <property type="entry name" value="Ribulose-phoshate binding barrel"/>
    <property type="match status" value="1"/>
</dbReference>
<dbReference type="STRING" id="1034346.GCA_000313565_02015"/>
<comment type="caution">
    <text evidence="2">The sequence shown here is derived from an EMBL/GenBank/DDBJ whole genome shotgun (WGS) entry which is preliminary data.</text>
</comment>
<name>A0A318KUN9_9FIRM</name>
<dbReference type="OrthoDB" id="9791357at2"/>
<dbReference type="Pfam" id="PF03437">
    <property type="entry name" value="BtpA"/>
    <property type="match status" value="1"/>
</dbReference>
<proteinExistence type="inferred from homology"/>
<comment type="similarity">
    <text evidence="1">Belongs to the BtpA family.</text>
</comment>
<dbReference type="PANTHER" id="PTHR21381:SF3">
    <property type="entry name" value="SGC REGION PROTEIN SGCQ-RELATED"/>
    <property type="match status" value="1"/>
</dbReference>
<dbReference type="Proteomes" id="UP000247612">
    <property type="component" value="Unassembled WGS sequence"/>
</dbReference>
<evidence type="ECO:0000313" key="3">
    <source>
        <dbReference type="Proteomes" id="UP000247612"/>
    </source>
</evidence>
<dbReference type="RefSeq" id="WP_022938319.1">
    <property type="nucleotide sequence ID" value="NZ_CABKRQ010000005.1"/>
</dbReference>
<reference evidence="2 3" key="1">
    <citation type="submission" date="2018-05" db="EMBL/GenBank/DDBJ databases">
        <title>Genomic Encyclopedia of Type Strains, Phase IV (KMG-IV): sequencing the most valuable type-strain genomes for metagenomic binning, comparative biology and taxonomic classification.</title>
        <authorList>
            <person name="Goeker M."/>
        </authorList>
    </citation>
    <scope>NUCLEOTIDE SEQUENCE [LARGE SCALE GENOMIC DNA]</scope>
    <source>
        <strain evidence="2 3">JC118</strain>
    </source>
</reference>
<dbReference type="PANTHER" id="PTHR21381">
    <property type="entry name" value="ZGC:162297"/>
    <property type="match status" value="1"/>
</dbReference>
<dbReference type="InterPro" id="IPR011060">
    <property type="entry name" value="RibuloseP-bd_barrel"/>
</dbReference>
<gene>
    <name evidence="2" type="ORF">DES51_103163</name>
</gene>
<sequence length="272" mass="29926">MLDKKKFPLALVMIQPPAMPGSYLNDGQSFDSIIDTVLAEASMIAELGFDGFILQNMHDGPIAQHARTETIAFMSVLGNKLKEQFPDKVLGILINWDGIASLAVAEATKADFVRVEHLYTGVSIDLSGFMFGQCADILTFKKRIGSSIPVYADVQEVNANYLCPDPKPKAAKTTIKSAFADGLFMSGKDSEESLSLIKETRKTLPDVPIFLGGGATGENVFELLKYYDGVSVATWIKNGDMRNPIDPARAKQFLDGCKKAQQWREEHREDNL</sequence>
<dbReference type="InterPro" id="IPR005137">
    <property type="entry name" value="BtpA"/>
</dbReference>
<dbReference type="EMBL" id="QJKH01000003">
    <property type="protein sequence ID" value="PXX80568.1"/>
    <property type="molecule type" value="Genomic_DNA"/>
</dbReference>
<organism evidence="2 3">
    <name type="scientific">Dielma fastidiosa</name>
    <dbReference type="NCBI Taxonomy" id="1034346"/>
    <lineage>
        <taxon>Bacteria</taxon>
        <taxon>Bacillati</taxon>
        <taxon>Bacillota</taxon>
        <taxon>Erysipelotrichia</taxon>
        <taxon>Erysipelotrichales</taxon>
        <taxon>Erysipelotrichaceae</taxon>
        <taxon>Dielma</taxon>
    </lineage>
</organism>
<protein>
    <submittedName>
        <fullName evidence="2">Uncharacterized protein</fullName>
    </submittedName>
</protein>
<evidence type="ECO:0000313" key="2">
    <source>
        <dbReference type="EMBL" id="PXX80568.1"/>
    </source>
</evidence>
<accession>A0A318KUN9</accession>
<dbReference type="NCBIfam" id="TIGR00259">
    <property type="entry name" value="thylakoid_BtpA"/>
    <property type="match status" value="1"/>
</dbReference>
<dbReference type="GeneID" id="94441510"/>